<feature type="region of interest" description="Disordered" evidence="1">
    <location>
        <begin position="23"/>
        <end position="62"/>
    </location>
</feature>
<evidence type="ECO:0000256" key="1">
    <source>
        <dbReference type="SAM" id="MobiDB-lite"/>
    </source>
</evidence>
<keyword evidence="3" id="KW-1185">Reference proteome</keyword>
<dbReference type="OrthoDB" id="5525213at2"/>
<evidence type="ECO:0000313" key="2">
    <source>
        <dbReference type="EMBL" id="OJH34763.1"/>
    </source>
</evidence>
<dbReference type="STRING" id="83449.BON30_42160"/>
<comment type="caution">
    <text evidence="2">The sequence shown here is derived from an EMBL/GenBank/DDBJ whole genome shotgun (WGS) entry which is preliminary data.</text>
</comment>
<dbReference type="EMBL" id="MPIN01000017">
    <property type="protein sequence ID" value="OJH34763.1"/>
    <property type="molecule type" value="Genomic_DNA"/>
</dbReference>
<dbReference type="AlphaFoldDB" id="A0A1L9AXW4"/>
<dbReference type="RefSeq" id="WP_071904245.1">
    <property type="nucleotide sequence ID" value="NZ_MPIN01000017.1"/>
</dbReference>
<reference evidence="2 3" key="2">
    <citation type="submission" date="2016-12" db="EMBL/GenBank/DDBJ databases">
        <title>Draft Genome Sequence of Cystobacter ferrugineus Strain Cbfe23.</title>
        <authorList>
            <person name="Akbar S."/>
            <person name="Dowd S.E."/>
            <person name="Stevens D.C."/>
        </authorList>
    </citation>
    <scope>NUCLEOTIDE SEQUENCE [LARGE SCALE GENOMIC DNA]</scope>
    <source>
        <strain evidence="2 3">Cbfe23</strain>
    </source>
</reference>
<name>A0A1L9AXW4_9BACT</name>
<evidence type="ECO:0000313" key="3">
    <source>
        <dbReference type="Proteomes" id="UP000182229"/>
    </source>
</evidence>
<reference evidence="3" key="1">
    <citation type="submission" date="2016-11" db="EMBL/GenBank/DDBJ databases">
        <authorList>
            <person name="Shukria A."/>
            <person name="Stevens D.C."/>
        </authorList>
    </citation>
    <scope>NUCLEOTIDE SEQUENCE [LARGE SCALE GENOMIC DNA]</scope>
    <source>
        <strain evidence="3">Cbfe23</strain>
    </source>
</reference>
<dbReference type="Proteomes" id="UP000182229">
    <property type="component" value="Unassembled WGS sequence"/>
</dbReference>
<proteinExistence type="predicted"/>
<protein>
    <submittedName>
        <fullName evidence="2">Uncharacterized protein</fullName>
    </submittedName>
</protein>
<sequence length="62" mass="6586">MSLDVPVRGVALRIEDTELKKALGHPQPTKSGLVVFDPSAAEPEEEDAVSGEEPNVEPVAHP</sequence>
<organism evidence="2 3">
    <name type="scientific">Cystobacter ferrugineus</name>
    <dbReference type="NCBI Taxonomy" id="83449"/>
    <lineage>
        <taxon>Bacteria</taxon>
        <taxon>Pseudomonadati</taxon>
        <taxon>Myxococcota</taxon>
        <taxon>Myxococcia</taxon>
        <taxon>Myxococcales</taxon>
        <taxon>Cystobacterineae</taxon>
        <taxon>Archangiaceae</taxon>
        <taxon>Cystobacter</taxon>
    </lineage>
</organism>
<accession>A0A1L9AXW4</accession>
<gene>
    <name evidence="2" type="ORF">BON30_42160</name>
</gene>